<dbReference type="EMBL" id="JAJVCZ030000004">
    <property type="protein sequence ID" value="KAL0260994.1"/>
    <property type="molecule type" value="Genomic_DNA"/>
</dbReference>
<protein>
    <submittedName>
        <fullName evidence="1">DL-glycerol-3-phosphatase</fullName>
    </submittedName>
</protein>
<dbReference type="InterPro" id="IPR041492">
    <property type="entry name" value="HAD_2"/>
</dbReference>
<dbReference type="RefSeq" id="XP_066634023.1">
    <property type="nucleotide sequence ID" value="XM_066776142.1"/>
</dbReference>
<name>A0ABR3CNE0_9PEZI</name>
<dbReference type="PANTHER" id="PTHR43481:SF4">
    <property type="entry name" value="GLYCEROL-1-PHOSPHATE PHOSPHOHYDROLASE 1-RELATED"/>
    <property type="match status" value="1"/>
</dbReference>
<dbReference type="GeneID" id="92008771"/>
<dbReference type="InterPro" id="IPR006439">
    <property type="entry name" value="HAD-SF_hydro_IA"/>
</dbReference>
<organism evidence="1 2">
    <name type="scientific">Diplodia seriata</name>
    <dbReference type="NCBI Taxonomy" id="420778"/>
    <lineage>
        <taxon>Eukaryota</taxon>
        <taxon>Fungi</taxon>
        <taxon>Dikarya</taxon>
        <taxon>Ascomycota</taxon>
        <taxon>Pezizomycotina</taxon>
        <taxon>Dothideomycetes</taxon>
        <taxon>Dothideomycetes incertae sedis</taxon>
        <taxon>Botryosphaeriales</taxon>
        <taxon>Botryosphaeriaceae</taxon>
        <taxon>Diplodia</taxon>
    </lineage>
</organism>
<sequence length="293" mass="32169">MDGSLIDSTDAIVKHWHKIGKQLGVDPNTILATSHGRRSIDVLKLYDPSLATWECEFPLTERFQAPPYDLDVLARGGDEDRIPTRLSRWYHVLSRSDESFIVSQELCCQIEILYVPTDNPFALTLTPPLTDVCHVEGLIPKEFGRDAVEIPGARTFLDRLEEVGARWAIVTSGTRPLVTGWLDVMNLAHPKNLVCAEMVENGKPDPACYLLGHSMLGVPSGEPVLVLEDAPSGVLAGKAAGFKVVALATTHTVDQLKEAGADWIVRDMRSVTLKAYDNESGQISIEISDALQE</sequence>
<dbReference type="PANTHER" id="PTHR43481">
    <property type="entry name" value="FRUCTOSE-1-PHOSPHATE PHOSPHATASE"/>
    <property type="match status" value="1"/>
</dbReference>
<dbReference type="Gene3D" id="1.10.150.240">
    <property type="entry name" value="Putative phosphatase, domain 2"/>
    <property type="match status" value="1"/>
</dbReference>
<reference evidence="1 2" key="1">
    <citation type="submission" date="2024-02" db="EMBL/GenBank/DDBJ databases">
        <title>De novo assembly and annotation of 12 fungi associated with fruit tree decline syndrome in Ontario, Canada.</title>
        <authorList>
            <person name="Sulman M."/>
            <person name="Ellouze W."/>
            <person name="Ilyukhin E."/>
        </authorList>
    </citation>
    <scope>NUCLEOTIDE SEQUENCE [LARGE SCALE GENOMIC DNA]</scope>
    <source>
        <strain evidence="1 2">FDS-637</strain>
    </source>
</reference>
<dbReference type="NCBIfam" id="TIGR01509">
    <property type="entry name" value="HAD-SF-IA-v3"/>
    <property type="match status" value="1"/>
</dbReference>
<keyword evidence="2" id="KW-1185">Reference proteome</keyword>
<gene>
    <name evidence="1" type="primary">GPP1</name>
    <name evidence="1" type="ORF">SLS55_004686</name>
</gene>
<comment type="caution">
    <text evidence="1">The sequence shown here is derived from an EMBL/GenBank/DDBJ whole genome shotgun (WGS) entry which is preliminary data.</text>
</comment>
<dbReference type="Proteomes" id="UP001430584">
    <property type="component" value="Unassembled WGS sequence"/>
</dbReference>
<dbReference type="InterPro" id="IPR023198">
    <property type="entry name" value="PGP-like_dom2"/>
</dbReference>
<evidence type="ECO:0000313" key="1">
    <source>
        <dbReference type="EMBL" id="KAL0260994.1"/>
    </source>
</evidence>
<dbReference type="SUPFAM" id="SSF56784">
    <property type="entry name" value="HAD-like"/>
    <property type="match status" value="1"/>
</dbReference>
<accession>A0ABR3CNE0</accession>
<dbReference type="InterPro" id="IPR023214">
    <property type="entry name" value="HAD_sf"/>
</dbReference>
<dbReference type="InterPro" id="IPR036412">
    <property type="entry name" value="HAD-like_sf"/>
</dbReference>
<dbReference type="Pfam" id="PF13419">
    <property type="entry name" value="HAD_2"/>
    <property type="match status" value="1"/>
</dbReference>
<dbReference type="Gene3D" id="3.40.50.1000">
    <property type="entry name" value="HAD superfamily/HAD-like"/>
    <property type="match status" value="1"/>
</dbReference>
<dbReference type="InterPro" id="IPR051806">
    <property type="entry name" value="HAD-like_SPP"/>
</dbReference>
<proteinExistence type="predicted"/>
<evidence type="ECO:0000313" key="2">
    <source>
        <dbReference type="Proteomes" id="UP001430584"/>
    </source>
</evidence>